<gene>
    <name evidence="4" type="ORF">Poly30_28990</name>
</gene>
<dbReference type="InterPro" id="IPR011519">
    <property type="entry name" value="UnbV_ASPIC"/>
</dbReference>
<organism evidence="4 5">
    <name type="scientific">Saltatorellus ferox</name>
    <dbReference type="NCBI Taxonomy" id="2528018"/>
    <lineage>
        <taxon>Bacteria</taxon>
        <taxon>Pseudomonadati</taxon>
        <taxon>Planctomycetota</taxon>
        <taxon>Planctomycetia</taxon>
        <taxon>Planctomycetia incertae sedis</taxon>
        <taxon>Saltatorellus</taxon>
    </lineage>
</organism>
<evidence type="ECO:0000256" key="2">
    <source>
        <dbReference type="SAM" id="MobiDB-lite"/>
    </source>
</evidence>
<feature type="region of interest" description="Disordered" evidence="2">
    <location>
        <begin position="873"/>
        <end position="904"/>
    </location>
</feature>
<reference evidence="4 5" key="1">
    <citation type="submission" date="2019-02" db="EMBL/GenBank/DDBJ databases">
        <title>Deep-cultivation of Planctomycetes and their phenomic and genomic characterization uncovers novel biology.</title>
        <authorList>
            <person name="Wiegand S."/>
            <person name="Jogler M."/>
            <person name="Boedeker C."/>
            <person name="Pinto D."/>
            <person name="Vollmers J."/>
            <person name="Rivas-Marin E."/>
            <person name="Kohn T."/>
            <person name="Peeters S.H."/>
            <person name="Heuer A."/>
            <person name="Rast P."/>
            <person name="Oberbeckmann S."/>
            <person name="Bunk B."/>
            <person name="Jeske O."/>
            <person name="Meyerdierks A."/>
            <person name="Storesund J.E."/>
            <person name="Kallscheuer N."/>
            <person name="Luecker S."/>
            <person name="Lage O.M."/>
            <person name="Pohl T."/>
            <person name="Merkel B.J."/>
            <person name="Hornburger P."/>
            <person name="Mueller R.-W."/>
            <person name="Bruemmer F."/>
            <person name="Labrenz M."/>
            <person name="Spormann A.M."/>
            <person name="Op den Camp H."/>
            <person name="Overmann J."/>
            <person name="Amann R."/>
            <person name="Jetten M.S.M."/>
            <person name="Mascher T."/>
            <person name="Medema M.H."/>
            <person name="Devos D.P."/>
            <person name="Kaster A.-K."/>
            <person name="Ovreas L."/>
            <person name="Rohde M."/>
            <person name="Galperin M.Y."/>
            <person name="Jogler C."/>
        </authorList>
    </citation>
    <scope>NUCLEOTIDE SEQUENCE [LARGE SCALE GENOMIC DNA]</scope>
    <source>
        <strain evidence="4 5">Poly30</strain>
    </source>
</reference>
<protein>
    <submittedName>
        <fullName evidence="4">FG-GAP repeat protein</fullName>
    </submittedName>
</protein>
<dbReference type="EMBL" id="CP036434">
    <property type="protein sequence ID" value="QDV07375.1"/>
    <property type="molecule type" value="Genomic_DNA"/>
</dbReference>
<sequence>MEDVKDDGCRAWQPGRVRIGRAFRWLERQAAWTSLAVLVLLTSCGSDAPPNESGTSSAPPATREMAVQQQQNATRQNPRSSATSQASPEASIRVFPPQAPRLRPDFAEVAAQVNPAHPSAPWPGELLATSAESSLVVFLEAIRRGDAKLLGGMVTRDFRGQVLDAAGAPVAASGEELLTKLGAALRLGDPLMSNPGVLEVSVSEVEAPPLLEANASEDQAARLGRTIAHVRIGTRPETASETRAQVQATIEVVWRLGRRVRIAEVSLLHLRHDEIAPPFRDVTSSVVLIDEVRDGSLAKLLGHGALEAAGRTDRLVAVSDIYLALHGAAVGDLDSDGWEDIVVGRAGGQPNLCFMNRSGRLHEEGAARSLDALDDTGGMLIADMDGDGHRDVLFGRGQDVAISWNDGSGHFAERTALTTPSGTARVYSLSAADVDGDGDLDLYDTRYFRSGSYGAQAPTPYHDAMNGASNVFWRNLLVDGDAAKPRRFRDDTAAVGLDVENDRFSLSSVFDDFDGDGDLDLYVANDFGQNNLYAWNGTRFDVFSEASGLTDKAAGMGLSVADVDLDGQSDLVVSNMHSAAGMRITREEEFGLSLTPELRAEFTRHARGNTLYQGLGGGRYRDVTDMTGAAPGGWAWGARFVDWDRDGLMDIVVPNGFLTGRGGPDLQSFFWRRVVGTTPMSLDAPDESMDRYLAGWAVISHLSQFGRQHWNAHERTFSYANRGGFRFDDVTLATGLGFADDGRALVTADLDRDGRLDLVFRNRTSPILRVMQGVHVGGGWVSLTLIGDAPNVDAVGARVEIAADGVKRFARITAGDGVLGSSTKTAHFGLGAARSIDAVSVTWPDGSVEEFSASPGGESLLNGSWQIVKGTREPRLSSRGEPSFPPLDRAQPAPMESAAPGPPASRVPLLEEFPLGAWRLPFFAGPGKESAVARRIDESCGANGTFLLCWSSAVPDSVAALSDLRGAEAALETAGVRAHPLTLDSVREEARALERLSQAGLEGERSGGRVSRMDRAVLELITARTLAPYDDVPLPLGMLFDSEGDLECLYVGDWRPSEVLADAAALAARTDSTSVLPLTGGQWTGDPPRRLLEDVPDKLRTLGLVELADHLEARR</sequence>
<dbReference type="Proteomes" id="UP000320390">
    <property type="component" value="Chromosome"/>
</dbReference>
<evidence type="ECO:0000259" key="3">
    <source>
        <dbReference type="Pfam" id="PF07593"/>
    </source>
</evidence>
<name>A0A518ETH1_9BACT</name>
<keyword evidence="1" id="KW-0732">Signal</keyword>
<feature type="region of interest" description="Disordered" evidence="2">
    <location>
        <begin position="46"/>
        <end position="98"/>
    </location>
</feature>
<dbReference type="OrthoDB" id="5287961at2"/>
<keyword evidence="5" id="KW-1185">Reference proteome</keyword>
<dbReference type="SUPFAM" id="SSF69318">
    <property type="entry name" value="Integrin alpha N-terminal domain"/>
    <property type="match status" value="1"/>
</dbReference>
<dbReference type="Pfam" id="PF13517">
    <property type="entry name" value="FG-GAP_3"/>
    <property type="match status" value="3"/>
</dbReference>
<dbReference type="InterPro" id="IPR027039">
    <property type="entry name" value="Crtac1"/>
</dbReference>
<evidence type="ECO:0000313" key="5">
    <source>
        <dbReference type="Proteomes" id="UP000320390"/>
    </source>
</evidence>
<dbReference type="InterPro" id="IPR028994">
    <property type="entry name" value="Integrin_alpha_N"/>
</dbReference>
<dbReference type="PANTHER" id="PTHR16026">
    <property type="entry name" value="CARTILAGE ACIDIC PROTEIN 1"/>
    <property type="match status" value="1"/>
</dbReference>
<feature type="compositionally biased region" description="Polar residues" evidence="2">
    <location>
        <begin position="67"/>
        <end position="88"/>
    </location>
</feature>
<dbReference type="RefSeq" id="WP_145198352.1">
    <property type="nucleotide sequence ID" value="NZ_CP036434.1"/>
</dbReference>
<dbReference type="Gene3D" id="2.130.10.130">
    <property type="entry name" value="Integrin alpha, N-terminal"/>
    <property type="match status" value="2"/>
</dbReference>
<proteinExistence type="predicted"/>
<dbReference type="AlphaFoldDB" id="A0A518ETH1"/>
<evidence type="ECO:0000313" key="4">
    <source>
        <dbReference type="EMBL" id="QDV07375.1"/>
    </source>
</evidence>
<dbReference type="InterPro" id="IPR013517">
    <property type="entry name" value="FG-GAP"/>
</dbReference>
<feature type="domain" description="ASPIC/UnbV" evidence="3">
    <location>
        <begin position="794"/>
        <end position="854"/>
    </location>
</feature>
<dbReference type="PANTHER" id="PTHR16026:SF0">
    <property type="entry name" value="CARTILAGE ACIDIC PROTEIN 1"/>
    <property type="match status" value="1"/>
</dbReference>
<dbReference type="Pfam" id="PF07593">
    <property type="entry name" value="UnbV_ASPIC"/>
    <property type="match status" value="1"/>
</dbReference>
<evidence type="ECO:0000256" key="1">
    <source>
        <dbReference type="ARBA" id="ARBA00022729"/>
    </source>
</evidence>
<accession>A0A518ETH1</accession>